<dbReference type="Proteomes" id="UP000756132">
    <property type="component" value="Chromosome 7"/>
</dbReference>
<accession>A0A9Q8PCJ9</accession>
<evidence type="ECO:0000313" key="2">
    <source>
        <dbReference type="Proteomes" id="UP000756132"/>
    </source>
</evidence>
<dbReference type="KEGG" id="ffu:CLAFUR5_09888"/>
<evidence type="ECO:0000313" key="1">
    <source>
        <dbReference type="EMBL" id="UJO19922.1"/>
    </source>
</evidence>
<dbReference type="GeneID" id="71989766"/>
<name>A0A9Q8PCJ9_PASFU</name>
<reference evidence="1" key="2">
    <citation type="journal article" date="2022" name="Microb. Genom.">
        <title>A chromosome-scale genome assembly of the tomato pathogen Cladosporium fulvum reveals a compartmentalized genome architecture and the presence of a dispensable chromosome.</title>
        <authorList>
            <person name="Zaccaron A.Z."/>
            <person name="Chen L.H."/>
            <person name="Samaras A."/>
            <person name="Stergiopoulos I."/>
        </authorList>
    </citation>
    <scope>NUCLEOTIDE SEQUENCE</scope>
    <source>
        <strain evidence="1">Race5_Kim</strain>
    </source>
</reference>
<protein>
    <recommendedName>
        <fullName evidence="3">F-box domain-containing protein</fullName>
    </recommendedName>
</protein>
<dbReference type="EMBL" id="CP090169">
    <property type="protein sequence ID" value="UJO19922.1"/>
    <property type="molecule type" value="Genomic_DNA"/>
</dbReference>
<dbReference type="RefSeq" id="XP_047764288.1">
    <property type="nucleotide sequence ID" value="XM_047909036.1"/>
</dbReference>
<keyword evidence="2" id="KW-1185">Reference proteome</keyword>
<gene>
    <name evidence="1" type="ORF">CLAFUR5_09888</name>
</gene>
<reference evidence="1" key="1">
    <citation type="submission" date="2021-12" db="EMBL/GenBank/DDBJ databases">
        <authorList>
            <person name="Zaccaron A."/>
            <person name="Stergiopoulos I."/>
        </authorList>
    </citation>
    <scope>NUCLEOTIDE SEQUENCE</scope>
    <source>
        <strain evidence="1">Race5_Kim</strain>
    </source>
</reference>
<proteinExistence type="predicted"/>
<organism evidence="1 2">
    <name type="scientific">Passalora fulva</name>
    <name type="common">Tomato leaf mold</name>
    <name type="synonym">Cladosporium fulvum</name>
    <dbReference type="NCBI Taxonomy" id="5499"/>
    <lineage>
        <taxon>Eukaryota</taxon>
        <taxon>Fungi</taxon>
        <taxon>Dikarya</taxon>
        <taxon>Ascomycota</taxon>
        <taxon>Pezizomycotina</taxon>
        <taxon>Dothideomycetes</taxon>
        <taxon>Dothideomycetidae</taxon>
        <taxon>Mycosphaerellales</taxon>
        <taxon>Mycosphaerellaceae</taxon>
        <taxon>Fulvia</taxon>
    </lineage>
</organism>
<evidence type="ECO:0008006" key="3">
    <source>
        <dbReference type="Google" id="ProtNLM"/>
    </source>
</evidence>
<dbReference type="AlphaFoldDB" id="A0A9Q8PCJ9"/>
<sequence>MAAARVFAIPELLENILLSCEPYRLFMIRRVNTAFSALIGRSLHIRRLMCLEHGYGNPYQLSGRIHRCLHHHATVYPFRIDWITRIGSALDLEFELRRDFIEAHKEDQVVALLNDPTYLAGLGSWTSVRVGFPGQKFRFFISCQGLLIASTATMLPGDPTFGHVVEQGFKIVQRKWNDIAFCHKHDKYRGKWLS</sequence>